<evidence type="ECO:0000313" key="3">
    <source>
        <dbReference type="EMBL" id="KPL84877.1"/>
    </source>
</evidence>
<keyword evidence="4" id="KW-1185">Reference proteome</keyword>
<proteinExistence type="predicted"/>
<dbReference type="PANTHER" id="PTHR34351">
    <property type="entry name" value="SLR1927 PROTEIN-RELATED"/>
    <property type="match status" value="1"/>
</dbReference>
<feature type="domain" description="DUF58" evidence="2">
    <location>
        <begin position="210"/>
        <end position="364"/>
    </location>
</feature>
<gene>
    <name evidence="3" type="ORF">ADN01_07320</name>
</gene>
<dbReference type="EMBL" id="LGCM01000028">
    <property type="protein sequence ID" value="KPL84877.1"/>
    <property type="molecule type" value="Genomic_DNA"/>
</dbReference>
<evidence type="ECO:0000256" key="1">
    <source>
        <dbReference type="SAM" id="Phobius"/>
    </source>
</evidence>
<name>A0A0P6XYH4_9CHLR</name>
<evidence type="ECO:0000259" key="2">
    <source>
        <dbReference type="Pfam" id="PF01882"/>
    </source>
</evidence>
<protein>
    <recommendedName>
        <fullName evidence="2">DUF58 domain-containing protein</fullName>
    </recommendedName>
</protein>
<accession>A0A0P6XYH4</accession>
<reference evidence="3 4" key="1">
    <citation type="submission" date="2015-07" db="EMBL/GenBank/DDBJ databases">
        <title>Genome sequence of Levilinea saccharolytica DSM 16555.</title>
        <authorList>
            <person name="Hemp J."/>
            <person name="Ward L.M."/>
            <person name="Pace L.A."/>
            <person name="Fischer W.W."/>
        </authorList>
    </citation>
    <scope>NUCLEOTIDE SEQUENCE [LARGE SCALE GENOMIC DNA]</scope>
    <source>
        <strain evidence="3 4">KIBI-1</strain>
    </source>
</reference>
<dbReference type="AlphaFoldDB" id="A0A0P6XYH4"/>
<keyword evidence="1" id="KW-0472">Membrane</keyword>
<dbReference type="Pfam" id="PF01882">
    <property type="entry name" value="DUF58"/>
    <property type="match status" value="1"/>
</dbReference>
<dbReference type="InterPro" id="IPR002881">
    <property type="entry name" value="DUF58"/>
</dbReference>
<feature type="transmembrane region" description="Helical" evidence="1">
    <location>
        <begin position="342"/>
        <end position="361"/>
    </location>
</feature>
<sequence>MRPRDLLSKWDNLLFLVFIFAVLFRQVWLIAFSVAVSVVFTAARIWNYYALSRITYRRLWRYRRGFPGESLTVRILTANEKILPLPWLRTTDPWPLAVGPQDETLLSPSHIADQGNLVNLYSLRWFEKVERTVALQLRQRGIYDLGPTQLQSGDPFGLFDNAVEHDNQEYLTVFPEVLPLERLKLDAEDPFGDRRARRRLVEDPTLPIGVRDYHPEDDFRHIHWPATARSGQMQVRMFQPVSSQVMVVCLNVSTSEQPWLGTYHTMLEQLVKVTATLVVHGVEDGYAVGLISNGCLAHADRPFRILPGRSRDQLSLLLQTLAAVTPYTTTPFEKYLVKAASNLPYGATLLIVTALVTPALLETLISIRRYRTHTTLICLQAAPPPTIPGVRVLHLPFSP</sequence>
<dbReference type="STRING" id="229921.ADN01_07320"/>
<dbReference type="RefSeq" id="WP_062418760.1">
    <property type="nucleotide sequence ID" value="NZ_DF967974.1"/>
</dbReference>
<dbReference type="Proteomes" id="UP000050501">
    <property type="component" value="Unassembled WGS sequence"/>
</dbReference>
<dbReference type="PANTHER" id="PTHR34351:SF2">
    <property type="entry name" value="DUF58 DOMAIN-CONTAINING PROTEIN"/>
    <property type="match status" value="1"/>
</dbReference>
<feature type="transmembrane region" description="Helical" evidence="1">
    <location>
        <begin position="12"/>
        <end position="28"/>
    </location>
</feature>
<comment type="caution">
    <text evidence="3">The sequence shown here is derived from an EMBL/GenBank/DDBJ whole genome shotgun (WGS) entry which is preliminary data.</text>
</comment>
<keyword evidence="1" id="KW-1133">Transmembrane helix</keyword>
<evidence type="ECO:0000313" key="4">
    <source>
        <dbReference type="Proteomes" id="UP000050501"/>
    </source>
</evidence>
<organism evidence="3 4">
    <name type="scientific">Levilinea saccharolytica</name>
    <dbReference type="NCBI Taxonomy" id="229921"/>
    <lineage>
        <taxon>Bacteria</taxon>
        <taxon>Bacillati</taxon>
        <taxon>Chloroflexota</taxon>
        <taxon>Anaerolineae</taxon>
        <taxon>Anaerolineales</taxon>
        <taxon>Anaerolineaceae</taxon>
        <taxon>Levilinea</taxon>
    </lineage>
</organism>
<keyword evidence="1" id="KW-0812">Transmembrane</keyword>